<feature type="domain" description="NurA" evidence="3">
    <location>
        <begin position="83"/>
        <end position="350"/>
    </location>
</feature>
<dbReference type="AlphaFoldDB" id="A0A0S7BEW4"/>
<accession>A0A0S7BEW4</accession>
<keyword evidence="5" id="KW-1185">Reference proteome</keyword>
<feature type="coiled-coil region" evidence="1">
    <location>
        <begin position="23"/>
        <end position="57"/>
    </location>
</feature>
<evidence type="ECO:0000259" key="3">
    <source>
        <dbReference type="SMART" id="SM00933"/>
    </source>
</evidence>
<dbReference type="InterPro" id="IPR018977">
    <property type="entry name" value="NurA_domain"/>
</dbReference>
<dbReference type="EMBL" id="DF967972">
    <property type="protein sequence ID" value="GAP12982.1"/>
    <property type="molecule type" value="Genomic_DNA"/>
</dbReference>
<dbReference type="SMART" id="SM00933">
    <property type="entry name" value="NurA"/>
    <property type="match status" value="1"/>
</dbReference>
<protein>
    <submittedName>
        <fullName evidence="4">Protein containg NurA domain</fullName>
    </submittedName>
</protein>
<evidence type="ECO:0000256" key="1">
    <source>
        <dbReference type="SAM" id="Coils"/>
    </source>
</evidence>
<dbReference type="STRING" id="360412.LARV_00723"/>
<dbReference type="RefSeq" id="WP_075072356.1">
    <property type="nucleotide sequence ID" value="NZ_DF967972.1"/>
</dbReference>
<reference evidence="4" key="1">
    <citation type="submission" date="2015-07" db="EMBL/GenBank/DDBJ databases">
        <title>Draft Genome Sequences of Anaerolinea thermolimosa IMO-1, Bellilinea caldifistulae GOMI-1, Leptolinea tardivitalis YMTK-2, Levilinea saccharolytica KIBI-1,Longilinea arvoryzae KOME-1, Previously Described as Members of the Anaerolineaceae (Chloroflexi).</title>
        <authorList>
            <person name="Sekiguchi Y."/>
            <person name="Ohashi A."/>
            <person name="Matsuura N."/>
            <person name="Tourlousse M.D."/>
        </authorList>
    </citation>
    <scope>NUCLEOTIDE SEQUENCE [LARGE SCALE GENOMIC DNA]</scope>
    <source>
        <strain evidence="4">KOME-1</strain>
    </source>
</reference>
<feature type="region of interest" description="Disordered" evidence="2">
    <location>
        <begin position="372"/>
        <end position="395"/>
    </location>
</feature>
<dbReference type="Proteomes" id="UP000055060">
    <property type="component" value="Unassembled WGS sequence"/>
</dbReference>
<dbReference type="Pfam" id="PF09376">
    <property type="entry name" value="NurA"/>
    <property type="match status" value="1"/>
</dbReference>
<organism evidence="4">
    <name type="scientific">Longilinea arvoryzae</name>
    <dbReference type="NCBI Taxonomy" id="360412"/>
    <lineage>
        <taxon>Bacteria</taxon>
        <taxon>Bacillati</taxon>
        <taxon>Chloroflexota</taxon>
        <taxon>Anaerolineae</taxon>
        <taxon>Anaerolineales</taxon>
        <taxon>Anaerolineaceae</taxon>
        <taxon>Longilinea</taxon>
    </lineage>
</organism>
<dbReference type="OrthoDB" id="9799918at2"/>
<evidence type="ECO:0000256" key="2">
    <source>
        <dbReference type="SAM" id="MobiDB-lite"/>
    </source>
</evidence>
<name>A0A0S7BEW4_9CHLR</name>
<keyword evidence="1" id="KW-0175">Coiled coil</keyword>
<gene>
    <name evidence="4" type="ORF">LARV_00723</name>
</gene>
<evidence type="ECO:0000313" key="5">
    <source>
        <dbReference type="Proteomes" id="UP000055060"/>
    </source>
</evidence>
<sequence length="395" mass="43506">MPVNYQDIKRQIQENASQAGLKQRELTDRLEKARALLRQYAGELDFLQQRVEIAARQFGLRCARPLTEPLDFHAGPPTGHARPVVLAADGSQVTPSRHDEVIFGLINVGLFRMGGGGAPSESVEGHLFSDDELYPAQGGMIDEDLVALKRDLRERNFLLEKARQEDDLVLALVDGPLLYRKPRDLAGANADKAVKDAFADFLAVSDEMARREIAMAGYVDKPGADLLVRLLELADAPADDLANARDHRPFRRVSDVALLGSLLEPGQRSAVFALESTDAREFSEPARPHFFYINVGAARPYLARVEIPAWAAEDAAVTGAIHAVLLEQCRMMGPRAYPYALHRAHEIAVVTFEEKRQIGDMIAFELRKQGIEPEGGSHKQNAKNAISGGKGRYNG</sequence>
<proteinExistence type="predicted"/>
<evidence type="ECO:0000313" key="4">
    <source>
        <dbReference type="EMBL" id="GAP12982.1"/>
    </source>
</evidence>